<evidence type="ECO:0000313" key="2">
    <source>
        <dbReference type="EMBL" id="MBB6033208.1"/>
    </source>
</evidence>
<protein>
    <submittedName>
        <fullName evidence="2">Uncharacterized protein</fullName>
    </submittedName>
</protein>
<feature type="compositionally biased region" description="Basic residues" evidence="1">
    <location>
        <begin position="260"/>
        <end position="270"/>
    </location>
</feature>
<accession>A0A841FH88</accession>
<feature type="region of interest" description="Disordered" evidence="1">
    <location>
        <begin position="237"/>
        <end position="270"/>
    </location>
</feature>
<sequence length="270" mass="27463">MGLPEQFGEPVGDGDDVVGVLGELAFGGEHRRLPAFVPRPRTDAGEELVGVPDELDLAAARPRAQGGPRADAEHAEVVGVDDVGLEPVDRLAVGQLEVPQARVDTAPGTVAHQPGPEPHREAVGGGAAVLAQGRDGLGVADAHAHPAAPDARGDPGEFQPDPPELEGQAGVAGVPADAQQAAAETQLGLAGAQLLRPVARQVAGPIGQRVAPEEPAELLGMLVQDVLERQQAYFGPAEAPGLRGDGSVGASQEGDVPAARGRRAGRLLHP</sequence>
<name>A0A841FH88_9ACTN</name>
<feature type="compositionally biased region" description="Low complexity" evidence="1">
    <location>
        <begin position="167"/>
        <end position="178"/>
    </location>
</feature>
<reference evidence="2 3" key="1">
    <citation type="submission" date="2020-08" db="EMBL/GenBank/DDBJ databases">
        <title>Genomic Encyclopedia of Type Strains, Phase IV (KMG-IV): sequencing the most valuable type-strain genomes for metagenomic binning, comparative biology and taxonomic classification.</title>
        <authorList>
            <person name="Goeker M."/>
        </authorList>
    </citation>
    <scope>NUCLEOTIDE SEQUENCE [LARGE SCALE GENOMIC DNA]</scope>
    <source>
        <strain evidence="2 3">YIM 65646</strain>
    </source>
</reference>
<dbReference type="AlphaFoldDB" id="A0A841FH88"/>
<dbReference type="EMBL" id="JACHGT010000002">
    <property type="protein sequence ID" value="MBB6033208.1"/>
    <property type="molecule type" value="Genomic_DNA"/>
</dbReference>
<dbReference type="Proteomes" id="UP000548476">
    <property type="component" value="Unassembled WGS sequence"/>
</dbReference>
<keyword evidence="3" id="KW-1185">Reference proteome</keyword>
<evidence type="ECO:0000256" key="1">
    <source>
        <dbReference type="SAM" id="MobiDB-lite"/>
    </source>
</evidence>
<organism evidence="2 3">
    <name type="scientific">Phytomonospora endophytica</name>
    <dbReference type="NCBI Taxonomy" id="714109"/>
    <lineage>
        <taxon>Bacteria</taxon>
        <taxon>Bacillati</taxon>
        <taxon>Actinomycetota</taxon>
        <taxon>Actinomycetes</taxon>
        <taxon>Micromonosporales</taxon>
        <taxon>Micromonosporaceae</taxon>
        <taxon>Phytomonospora</taxon>
    </lineage>
</organism>
<feature type="region of interest" description="Disordered" evidence="1">
    <location>
        <begin position="140"/>
        <end position="178"/>
    </location>
</feature>
<proteinExistence type="predicted"/>
<gene>
    <name evidence="2" type="ORF">HNR73_001055</name>
</gene>
<evidence type="ECO:0000313" key="3">
    <source>
        <dbReference type="Proteomes" id="UP000548476"/>
    </source>
</evidence>
<comment type="caution">
    <text evidence="2">The sequence shown here is derived from an EMBL/GenBank/DDBJ whole genome shotgun (WGS) entry which is preliminary data.</text>
</comment>